<organism evidence="1">
    <name type="scientific">hydrothermal vent metagenome</name>
    <dbReference type="NCBI Taxonomy" id="652676"/>
    <lineage>
        <taxon>unclassified sequences</taxon>
        <taxon>metagenomes</taxon>
        <taxon>ecological metagenomes</taxon>
    </lineage>
</organism>
<dbReference type="EMBL" id="UOGF01000060">
    <property type="protein sequence ID" value="VAX30480.1"/>
    <property type="molecule type" value="Genomic_DNA"/>
</dbReference>
<gene>
    <name evidence="1" type="ORF">MNBD_NITROSPIRAE01-732</name>
</gene>
<proteinExistence type="predicted"/>
<dbReference type="AlphaFoldDB" id="A0A3B1D6B8"/>
<name>A0A3B1D6B8_9ZZZZ</name>
<sequence length="226" mass="25517">MHPTKMLLFLSGVVLVFFVAMDVGAFGDESFQRQQSQANEGFDDLDKEFAEPESAKPSAPKVIIKEKIIVIEKHVPVPAPTPEPFVVTPAPVPKPSTRGRRVVSHGYRFDFQSCTLSNRNIECDIMVRTPEHDKTLILYSSHNFSRIRSSIFDNIGNQYHPRSTSLGNKESRQFIKARLIQGITAKIKVFFENVSSETSSIALLELEAEDNHKRFKVQFRNIPLSG</sequence>
<accession>A0A3B1D6B8</accession>
<reference evidence="1" key="1">
    <citation type="submission" date="2018-06" db="EMBL/GenBank/DDBJ databases">
        <authorList>
            <person name="Zhirakovskaya E."/>
        </authorList>
    </citation>
    <scope>NUCLEOTIDE SEQUENCE</scope>
</reference>
<protein>
    <submittedName>
        <fullName evidence="1">Uncharacterized protein</fullName>
    </submittedName>
</protein>
<evidence type="ECO:0000313" key="1">
    <source>
        <dbReference type="EMBL" id="VAX30480.1"/>
    </source>
</evidence>